<evidence type="ECO:0000256" key="3">
    <source>
        <dbReference type="ARBA" id="ARBA00022801"/>
    </source>
</evidence>
<evidence type="ECO:0000256" key="1">
    <source>
        <dbReference type="ARBA" id="ARBA00022729"/>
    </source>
</evidence>
<evidence type="ECO:0000313" key="5">
    <source>
        <dbReference type="EMBL" id="MEP0949559.1"/>
    </source>
</evidence>
<dbReference type="PANTHER" id="PTHR23221">
    <property type="entry name" value="GLYCOSYLPHOSPHATIDYLINOSITOL PHOSPHOLIPASE D"/>
    <property type="match status" value="1"/>
</dbReference>
<evidence type="ECO:0000256" key="2">
    <source>
        <dbReference type="ARBA" id="ARBA00022737"/>
    </source>
</evidence>
<keyword evidence="5" id="KW-0401">Integrin</keyword>
<protein>
    <submittedName>
        <fullName evidence="5">Integrin alpha</fullName>
    </submittedName>
</protein>
<dbReference type="InterPro" id="IPR013517">
    <property type="entry name" value="FG-GAP"/>
</dbReference>
<organism evidence="5 6">
    <name type="scientific">Leptolyngbya subtilissima DQ-A4</name>
    <dbReference type="NCBI Taxonomy" id="2933933"/>
    <lineage>
        <taxon>Bacteria</taxon>
        <taxon>Bacillati</taxon>
        <taxon>Cyanobacteriota</taxon>
        <taxon>Cyanophyceae</taxon>
        <taxon>Leptolyngbyales</taxon>
        <taxon>Leptolyngbyaceae</taxon>
        <taxon>Leptolyngbya group</taxon>
        <taxon>Leptolyngbya</taxon>
    </lineage>
</organism>
<keyword evidence="4" id="KW-0325">Glycoprotein</keyword>
<dbReference type="EMBL" id="JAMPKX010000012">
    <property type="protein sequence ID" value="MEP0949559.1"/>
    <property type="molecule type" value="Genomic_DNA"/>
</dbReference>
<accession>A0ABV0K9U9</accession>
<dbReference type="RefSeq" id="WP_313887103.1">
    <property type="nucleotide sequence ID" value="NZ_JAMPKX010000012.1"/>
</dbReference>
<evidence type="ECO:0000313" key="6">
    <source>
        <dbReference type="Proteomes" id="UP001482513"/>
    </source>
</evidence>
<dbReference type="SUPFAM" id="SSF69318">
    <property type="entry name" value="Integrin alpha N-terminal domain"/>
    <property type="match status" value="1"/>
</dbReference>
<dbReference type="Proteomes" id="UP001482513">
    <property type="component" value="Unassembled WGS sequence"/>
</dbReference>
<dbReference type="GO" id="GO:0007229">
    <property type="term" value="P:integrin-mediated signaling pathway"/>
    <property type="evidence" value="ECO:0007669"/>
    <property type="project" value="UniProtKB-KW"/>
</dbReference>
<keyword evidence="1" id="KW-0732">Signal</keyword>
<name>A0ABV0K9U9_9CYAN</name>
<dbReference type="InterPro" id="IPR028994">
    <property type="entry name" value="Integrin_alpha_N"/>
</dbReference>
<dbReference type="PROSITE" id="PS51470">
    <property type="entry name" value="FG_GAP"/>
    <property type="match status" value="1"/>
</dbReference>
<evidence type="ECO:0000256" key="4">
    <source>
        <dbReference type="ARBA" id="ARBA00023180"/>
    </source>
</evidence>
<keyword evidence="6" id="KW-1185">Reference proteome</keyword>
<dbReference type="PANTHER" id="PTHR23221:SF7">
    <property type="entry name" value="PHOSPHATIDYLINOSITOL-GLYCAN-SPECIFIC PHOSPHOLIPASE D"/>
    <property type="match status" value="1"/>
</dbReference>
<dbReference type="SMART" id="SM00191">
    <property type="entry name" value="Int_alpha"/>
    <property type="match status" value="1"/>
</dbReference>
<dbReference type="Pfam" id="PF01839">
    <property type="entry name" value="FG-GAP"/>
    <property type="match status" value="1"/>
</dbReference>
<keyword evidence="2" id="KW-0677">Repeat</keyword>
<reference evidence="5 6" key="1">
    <citation type="submission" date="2022-04" db="EMBL/GenBank/DDBJ databases">
        <title>Positive selection, recombination, and allopatry shape intraspecific diversity of widespread and dominant cyanobacteria.</title>
        <authorList>
            <person name="Wei J."/>
            <person name="Shu W."/>
            <person name="Hu C."/>
        </authorList>
    </citation>
    <scope>NUCLEOTIDE SEQUENCE [LARGE SCALE GENOMIC DNA]</scope>
    <source>
        <strain evidence="5 6">DQ-A4</strain>
    </source>
</reference>
<comment type="caution">
    <text evidence="5">The sequence shown here is derived from an EMBL/GenBank/DDBJ whole genome shotgun (WGS) entry which is preliminary data.</text>
</comment>
<proteinExistence type="predicted"/>
<keyword evidence="3" id="KW-0378">Hydrolase</keyword>
<dbReference type="Gene3D" id="2.130.10.130">
    <property type="entry name" value="Integrin alpha, N-terminal"/>
    <property type="match status" value="1"/>
</dbReference>
<sequence length="90" mass="8613">MVFGGGGMGEGGSLNLSALNGSNGFVINGIDDFDYLGISVSSAGDINNDGINDLIVGASGADSNGTSEAGESYVVFGGVGVGAGGQPQPL</sequence>
<gene>
    <name evidence="5" type="ORF">NC992_21955</name>
</gene>
<dbReference type="InterPro" id="IPR013519">
    <property type="entry name" value="Int_alpha_beta-p"/>
</dbReference>